<dbReference type="AlphaFoldDB" id="A0AAW9R917"/>
<keyword evidence="3" id="KW-1185">Reference proteome</keyword>
<dbReference type="RefSeq" id="WP_354693327.1">
    <property type="nucleotide sequence ID" value="NZ_JAZHOG010000001.1"/>
</dbReference>
<evidence type="ECO:0000256" key="1">
    <source>
        <dbReference type="SAM" id="SignalP"/>
    </source>
</evidence>
<name>A0AAW9R917_9GAMM</name>
<evidence type="ECO:0000313" key="2">
    <source>
        <dbReference type="EMBL" id="MEJ8566003.1"/>
    </source>
</evidence>
<evidence type="ECO:0000313" key="3">
    <source>
        <dbReference type="Proteomes" id="UP001359886"/>
    </source>
</evidence>
<protein>
    <recommendedName>
        <fullName evidence="4">Lipoprotein</fullName>
    </recommendedName>
</protein>
<accession>A0AAW9R917</accession>
<proteinExistence type="predicted"/>
<sequence>MKRVIILILALFGSAPLLADCPPFALHGDWNVFYPDDAAPDSVLKAGSVLEIRYFKEHDTYTVKLDDPAWSARRNTWAAECLGDVAVLTGVLQERYGTDRVMVEVNRVKDERELVARSSGRRSLDQISIRVLDCIGLECDFARQSDPESQALPAADPGHAHADR</sequence>
<comment type="caution">
    <text evidence="2">The sequence shown here is derived from an EMBL/GenBank/DDBJ whole genome shotgun (WGS) entry which is preliminary data.</text>
</comment>
<feature type="chain" id="PRO_5043959413" description="Lipoprotein" evidence="1">
    <location>
        <begin position="20"/>
        <end position="164"/>
    </location>
</feature>
<dbReference type="Proteomes" id="UP001359886">
    <property type="component" value="Unassembled WGS sequence"/>
</dbReference>
<keyword evidence="1" id="KW-0732">Signal</keyword>
<reference evidence="2 3" key="1">
    <citation type="submission" date="2024-02" db="EMBL/GenBank/DDBJ databases">
        <title>A novel Wenzhouxiangellaceae bacterium, isolated from coastal sediments.</title>
        <authorList>
            <person name="Du Z.-J."/>
            <person name="Ye Y.-Q."/>
            <person name="Zhang X.-Y."/>
        </authorList>
    </citation>
    <scope>NUCLEOTIDE SEQUENCE [LARGE SCALE GENOMIC DNA]</scope>
    <source>
        <strain evidence="2 3">CH-27</strain>
    </source>
</reference>
<gene>
    <name evidence="2" type="ORF">V3330_00085</name>
</gene>
<evidence type="ECO:0008006" key="4">
    <source>
        <dbReference type="Google" id="ProtNLM"/>
    </source>
</evidence>
<dbReference type="EMBL" id="JAZHOG010000001">
    <property type="protein sequence ID" value="MEJ8566003.1"/>
    <property type="molecule type" value="Genomic_DNA"/>
</dbReference>
<organism evidence="2 3">
    <name type="scientific">Elongatibacter sediminis</name>
    <dbReference type="NCBI Taxonomy" id="3119006"/>
    <lineage>
        <taxon>Bacteria</taxon>
        <taxon>Pseudomonadati</taxon>
        <taxon>Pseudomonadota</taxon>
        <taxon>Gammaproteobacteria</taxon>
        <taxon>Chromatiales</taxon>
        <taxon>Wenzhouxiangellaceae</taxon>
        <taxon>Elongatibacter</taxon>
    </lineage>
</organism>
<feature type="signal peptide" evidence="1">
    <location>
        <begin position="1"/>
        <end position="19"/>
    </location>
</feature>